<evidence type="ECO:0000313" key="1">
    <source>
        <dbReference type="EMBL" id="GMH04699.1"/>
    </source>
</evidence>
<dbReference type="AlphaFoldDB" id="A0AAD3S570"/>
<reference evidence="1" key="1">
    <citation type="submission" date="2023-05" db="EMBL/GenBank/DDBJ databases">
        <title>Nepenthes gracilis genome sequencing.</title>
        <authorList>
            <person name="Fukushima K."/>
        </authorList>
    </citation>
    <scope>NUCLEOTIDE SEQUENCE</scope>
    <source>
        <strain evidence="1">SING2019-196</strain>
    </source>
</reference>
<keyword evidence="2" id="KW-1185">Reference proteome</keyword>
<gene>
    <name evidence="1" type="ORF">Nepgr_006539</name>
</gene>
<proteinExistence type="predicted"/>
<name>A0AAD3S570_NEPGR</name>
<dbReference type="Proteomes" id="UP001279734">
    <property type="component" value="Unassembled WGS sequence"/>
</dbReference>
<dbReference type="EMBL" id="BSYO01000005">
    <property type="protein sequence ID" value="GMH04699.1"/>
    <property type="molecule type" value="Genomic_DNA"/>
</dbReference>
<accession>A0AAD3S570</accession>
<comment type="caution">
    <text evidence="1">The sequence shown here is derived from an EMBL/GenBank/DDBJ whole genome shotgun (WGS) entry which is preliminary data.</text>
</comment>
<feature type="non-terminal residue" evidence="1">
    <location>
        <position position="1"/>
    </location>
</feature>
<organism evidence="1 2">
    <name type="scientific">Nepenthes gracilis</name>
    <name type="common">Slender pitcher plant</name>
    <dbReference type="NCBI Taxonomy" id="150966"/>
    <lineage>
        <taxon>Eukaryota</taxon>
        <taxon>Viridiplantae</taxon>
        <taxon>Streptophyta</taxon>
        <taxon>Embryophyta</taxon>
        <taxon>Tracheophyta</taxon>
        <taxon>Spermatophyta</taxon>
        <taxon>Magnoliopsida</taxon>
        <taxon>eudicotyledons</taxon>
        <taxon>Gunneridae</taxon>
        <taxon>Pentapetalae</taxon>
        <taxon>Caryophyllales</taxon>
        <taxon>Nepenthaceae</taxon>
        <taxon>Nepenthes</taxon>
    </lineage>
</organism>
<sequence length="110" mass="12912">RRLTMSMVKGLLKINQGGEWISLVPRSGLKVNTAIYGLLKNWKNQFFFVRVTKTWSLAKDWGQVLKVYTGMPSLEWLTKLVKAYIFDFKRDFLVFRVETKKVNWGPPFPI</sequence>
<evidence type="ECO:0000313" key="2">
    <source>
        <dbReference type="Proteomes" id="UP001279734"/>
    </source>
</evidence>
<protein>
    <submittedName>
        <fullName evidence="1">Uncharacterized protein</fullName>
    </submittedName>
</protein>